<name>A0A6M8EH07_9BACT</name>
<evidence type="ECO:0000313" key="1">
    <source>
        <dbReference type="EMBL" id="QKE29412.1"/>
    </source>
</evidence>
<gene>
    <name evidence="1" type="ORF">AACT_2291</name>
</gene>
<keyword evidence="2" id="KW-1185">Reference proteome</keyword>
<proteinExistence type="predicted"/>
<dbReference type="KEGG" id="paco:AACT_2291"/>
<dbReference type="EMBL" id="CP042652">
    <property type="protein sequence ID" value="QKE29412.1"/>
    <property type="molecule type" value="Genomic_DNA"/>
</dbReference>
<sequence>MKTLIEKLENRKKITGKALQELFALILELEKNLDKDITTSDTSCKVNIKAEDYFCGSWLQSDDNFSLCILDGKITIKDIFTRTKKDENGEKYETKVSRCIDYFSIDEDSNIVRINFTEFIKALAEVMKLAIEESQKIDNDAQEFIDFCKKWKKEEFNKPFL</sequence>
<dbReference type="AlphaFoldDB" id="A0A6M8EH07"/>
<dbReference type="RefSeq" id="WP_172127095.1">
    <property type="nucleotide sequence ID" value="NZ_CP042652.1"/>
</dbReference>
<dbReference type="Proteomes" id="UP000503483">
    <property type="component" value="Chromosome"/>
</dbReference>
<protein>
    <submittedName>
        <fullName evidence="1">Uncharacterized protein</fullName>
    </submittedName>
</protein>
<evidence type="ECO:0000313" key="2">
    <source>
        <dbReference type="Proteomes" id="UP000503483"/>
    </source>
</evidence>
<accession>A0A6M8EH07</accession>
<reference evidence="1 2" key="1">
    <citation type="submission" date="2019-08" db="EMBL/GenBank/DDBJ databases">
        <title>Complete genome sequence of Arcobacter acticola.</title>
        <authorList>
            <person name="Miller W."/>
        </authorList>
    </citation>
    <scope>NUCLEOTIDE SEQUENCE [LARGE SCALE GENOMIC DNA]</scope>
    <source>
        <strain evidence="1 2">KCTC 52212</strain>
    </source>
</reference>
<organism evidence="1 2">
    <name type="scientific">Arcobacter acticola</name>
    <dbReference type="NCBI Taxonomy" id="1849015"/>
    <lineage>
        <taxon>Bacteria</taxon>
        <taxon>Pseudomonadati</taxon>
        <taxon>Campylobacterota</taxon>
        <taxon>Epsilonproteobacteria</taxon>
        <taxon>Campylobacterales</taxon>
        <taxon>Arcobacteraceae</taxon>
        <taxon>Arcobacter</taxon>
    </lineage>
</organism>